<feature type="domain" description="Histone-binding protein RBBP4-like N-terminal" evidence="9">
    <location>
        <begin position="32"/>
        <end position="96"/>
    </location>
</feature>
<evidence type="ECO:0000256" key="2">
    <source>
        <dbReference type="ARBA" id="ARBA00009341"/>
    </source>
</evidence>
<keyword evidence="5" id="KW-0539">Nucleus</keyword>
<evidence type="ECO:0000256" key="1">
    <source>
        <dbReference type="ARBA" id="ARBA00004123"/>
    </source>
</evidence>
<dbReference type="GO" id="GO:0042254">
    <property type="term" value="P:ribosome biogenesis"/>
    <property type="evidence" value="ECO:0007669"/>
    <property type="project" value="TreeGrafter"/>
</dbReference>
<dbReference type="PROSITE" id="PS00678">
    <property type="entry name" value="WD_REPEATS_1"/>
    <property type="match status" value="2"/>
</dbReference>
<sequence>MDADRGDGEAREARRKRPEVWRPGSAEDEDVELEYDESAYDALHAFSHEWPCLSLDVMRDDLGEGREVFPHEMTIVTGTQAMEATKNVLSVIRVSRIKKTRRDADADEDMEASDSDDDEDGGSDAPTLTVASVVHHGCVNRVRAMPQRPSTCASWSDSGHVMIWDLSAQLKKVMTSTNDSKGKIDPPSRVTPTQVFTGHKDEGYALDWSSVCEGRLASGDCAGAIHTWDMVQGKWDVGATPYTGHTSSVEDIQWSPTERDVFISCSADQTVCVWDTRQRAKPALRVKTHDSDVNVLSWNRLANSMVATGADDGSLRIWDLRNFNETNAQFVANFTFHRAAVTSVDWAPFDSAMLASSSADNTVCVWDLAVERDAEEEAAALAAKDNAAPPEDLPPQLMFVHQGLKDPKEIKWHRQIPGACVTTAADGFNIFKAYNVGPAVP</sequence>
<evidence type="ECO:0000256" key="7">
    <source>
        <dbReference type="PROSITE-ProRule" id="PRU00221"/>
    </source>
</evidence>
<dbReference type="SUPFAM" id="SSF50978">
    <property type="entry name" value="WD40 repeat-like"/>
    <property type="match status" value="1"/>
</dbReference>
<dbReference type="PANTHER" id="PTHR45903:SF1">
    <property type="entry name" value="GLUTAMATE-RICH WD REPEAT-CONTAINING PROTEIN 1"/>
    <property type="match status" value="1"/>
</dbReference>
<dbReference type="InterPro" id="IPR001680">
    <property type="entry name" value="WD40_rpt"/>
</dbReference>
<accession>A0A7R9T448</accession>
<dbReference type="PROSITE" id="PS50082">
    <property type="entry name" value="WD_REPEATS_2"/>
    <property type="match status" value="3"/>
</dbReference>
<gene>
    <name evidence="10" type="ORF">OLUC0939_LOCUS5177</name>
</gene>
<organism evidence="10">
    <name type="scientific">Ostreococcus sp. 'lucimarinus'</name>
    <dbReference type="NCBI Taxonomy" id="242159"/>
    <lineage>
        <taxon>Eukaryota</taxon>
        <taxon>Viridiplantae</taxon>
        <taxon>Chlorophyta</taxon>
        <taxon>Mamiellophyceae</taxon>
        <taxon>Mamiellales</taxon>
        <taxon>Bathycoccaceae</taxon>
        <taxon>Ostreococcus</taxon>
    </lineage>
</organism>
<dbReference type="InterPro" id="IPR020472">
    <property type="entry name" value="WD40_PAC1"/>
</dbReference>
<proteinExistence type="inferred from homology"/>
<dbReference type="GO" id="GO:0005730">
    <property type="term" value="C:nucleolus"/>
    <property type="evidence" value="ECO:0007669"/>
    <property type="project" value="TreeGrafter"/>
</dbReference>
<comment type="subcellular location">
    <subcellularLocation>
        <location evidence="1">Nucleus</location>
    </subcellularLocation>
</comment>
<feature type="repeat" description="WD" evidence="7">
    <location>
        <begin position="242"/>
        <end position="277"/>
    </location>
</feature>
<keyword evidence="3 7" id="KW-0853">WD repeat</keyword>
<feature type="compositionally biased region" description="Acidic residues" evidence="8">
    <location>
        <begin position="105"/>
        <end position="122"/>
    </location>
</feature>
<evidence type="ECO:0000256" key="5">
    <source>
        <dbReference type="ARBA" id="ARBA00023242"/>
    </source>
</evidence>
<evidence type="ECO:0000256" key="4">
    <source>
        <dbReference type="ARBA" id="ARBA00022737"/>
    </source>
</evidence>
<evidence type="ECO:0000259" key="9">
    <source>
        <dbReference type="Pfam" id="PF12265"/>
    </source>
</evidence>
<evidence type="ECO:0000256" key="6">
    <source>
        <dbReference type="ARBA" id="ARBA00040876"/>
    </source>
</evidence>
<feature type="region of interest" description="Disordered" evidence="8">
    <location>
        <begin position="1"/>
        <end position="30"/>
    </location>
</feature>
<feature type="compositionally biased region" description="Basic and acidic residues" evidence="8">
    <location>
        <begin position="1"/>
        <end position="12"/>
    </location>
</feature>
<dbReference type="Pfam" id="PF00400">
    <property type="entry name" value="WD40"/>
    <property type="match status" value="3"/>
</dbReference>
<dbReference type="Pfam" id="PF12265">
    <property type="entry name" value="CAF1C_H4-bd"/>
    <property type="match status" value="1"/>
</dbReference>
<dbReference type="InterPro" id="IPR015943">
    <property type="entry name" value="WD40/YVTN_repeat-like_dom_sf"/>
</dbReference>
<evidence type="ECO:0000313" key="10">
    <source>
        <dbReference type="EMBL" id="CAD8224451.1"/>
    </source>
</evidence>
<evidence type="ECO:0000256" key="8">
    <source>
        <dbReference type="SAM" id="MobiDB-lite"/>
    </source>
</evidence>
<reference evidence="10" key="1">
    <citation type="submission" date="2021-01" db="EMBL/GenBank/DDBJ databases">
        <authorList>
            <person name="Corre E."/>
            <person name="Pelletier E."/>
            <person name="Niang G."/>
            <person name="Scheremetjew M."/>
            <person name="Finn R."/>
            <person name="Kale V."/>
            <person name="Holt S."/>
            <person name="Cochrane G."/>
            <person name="Meng A."/>
            <person name="Brown T."/>
            <person name="Cohen L."/>
        </authorList>
    </citation>
    <scope>NUCLEOTIDE SEQUENCE</scope>
    <source>
        <strain evidence="10">Clade-A-BCC118000</strain>
    </source>
</reference>
<evidence type="ECO:0000256" key="3">
    <source>
        <dbReference type="ARBA" id="ARBA00022574"/>
    </source>
</evidence>
<dbReference type="InterPro" id="IPR022052">
    <property type="entry name" value="Histone-bd_RBBP4-like_N"/>
</dbReference>
<comment type="similarity">
    <text evidence="2">Belongs to the WD repeat RBAP46/RBAP48/MSI1 family.</text>
</comment>
<dbReference type="InterPro" id="IPR051972">
    <property type="entry name" value="Glutamate-rich_WD_repeat"/>
</dbReference>
<keyword evidence="4" id="KW-0677">Repeat</keyword>
<dbReference type="InterPro" id="IPR019775">
    <property type="entry name" value="WD40_repeat_CS"/>
</dbReference>
<dbReference type="EMBL" id="HBDX01006019">
    <property type="protein sequence ID" value="CAD8224451.1"/>
    <property type="molecule type" value="Transcribed_RNA"/>
</dbReference>
<dbReference type="SMART" id="SM00320">
    <property type="entry name" value="WD40"/>
    <property type="match status" value="5"/>
</dbReference>
<protein>
    <recommendedName>
        <fullName evidence="6">Glutamate-rich WD repeat-containing protein 1</fullName>
    </recommendedName>
</protein>
<feature type="repeat" description="WD" evidence="7">
    <location>
        <begin position="334"/>
        <end position="376"/>
    </location>
</feature>
<dbReference type="InterPro" id="IPR036322">
    <property type="entry name" value="WD40_repeat_dom_sf"/>
</dbReference>
<dbReference type="PRINTS" id="PR00320">
    <property type="entry name" value="GPROTEINBRPT"/>
</dbReference>
<name>A0A7R9T448_9CHLO</name>
<feature type="repeat" description="WD" evidence="7">
    <location>
        <begin position="286"/>
        <end position="328"/>
    </location>
</feature>
<dbReference type="AlphaFoldDB" id="A0A7R9T448"/>
<dbReference type="Gene3D" id="2.130.10.10">
    <property type="entry name" value="YVTN repeat-like/Quinoprotein amine dehydrogenase"/>
    <property type="match status" value="1"/>
</dbReference>
<feature type="region of interest" description="Disordered" evidence="8">
    <location>
        <begin position="100"/>
        <end position="127"/>
    </location>
</feature>
<dbReference type="PROSITE" id="PS50294">
    <property type="entry name" value="WD_REPEATS_REGION"/>
    <property type="match status" value="3"/>
</dbReference>
<dbReference type="PANTHER" id="PTHR45903">
    <property type="entry name" value="GLUTAMATE-RICH WD REPEAT-CONTAINING PROTEIN 1"/>
    <property type="match status" value="1"/>
</dbReference>